<feature type="domain" description="Aminoglycoside phosphotransferase" evidence="1">
    <location>
        <begin position="25"/>
        <end position="221"/>
    </location>
</feature>
<dbReference type="InterPro" id="IPR002575">
    <property type="entry name" value="Aminoglycoside_PTrfase"/>
</dbReference>
<dbReference type="CDD" id="cd05120">
    <property type="entry name" value="APH_ChoK_like"/>
    <property type="match status" value="1"/>
</dbReference>
<comment type="caution">
    <text evidence="2">The sequence shown here is derived from an EMBL/GenBank/DDBJ whole genome shotgun (WGS) entry which is preliminary data.</text>
</comment>
<dbReference type="EMBL" id="JBANRG010000007">
    <property type="protein sequence ID" value="KAK7464803.1"/>
    <property type="molecule type" value="Genomic_DNA"/>
</dbReference>
<evidence type="ECO:0000259" key="1">
    <source>
        <dbReference type="Pfam" id="PF01636"/>
    </source>
</evidence>
<proteinExistence type="predicted"/>
<evidence type="ECO:0000313" key="3">
    <source>
        <dbReference type="Proteomes" id="UP001498398"/>
    </source>
</evidence>
<gene>
    <name evidence="2" type="ORF">VKT23_006009</name>
</gene>
<dbReference type="InterPro" id="IPR051678">
    <property type="entry name" value="AGP_Transferase"/>
</dbReference>
<dbReference type="Pfam" id="PF01636">
    <property type="entry name" value="APH"/>
    <property type="match status" value="1"/>
</dbReference>
<dbReference type="Gene3D" id="3.90.1200.10">
    <property type="match status" value="1"/>
</dbReference>
<dbReference type="PANTHER" id="PTHR21310:SF15">
    <property type="entry name" value="AMINOGLYCOSIDE PHOSPHOTRANSFERASE DOMAIN-CONTAINING PROTEIN"/>
    <property type="match status" value="1"/>
</dbReference>
<accession>A0ABR1JP31</accession>
<dbReference type="PANTHER" id="PTHR21310">
    <property type="entry name" value="AMINOGLYCOSIDE PHOSPHOTRANSFERASE-RELATED-RELATED"/>
    <property type="match status" value="1"/>
</dbReference>
<dbReference type="InterPro" id="IPR011009">
    <property type="entry name" value="Kinase-like_dom_sf"/>
</dbReference>
<evidence type="ECO:0000313" key="2">
    <source>
        <dbReference type="EMBL" id="KAK7464803.1"/>
    </source>
</evidence>
<dbReference type="SUPFAM" id="SSF56112">
    <property type="entry name" value="Protein kinase-like (PK-like)"/>
    <property type="match status" value="1"/>
</dbReference>
<name>A0ABR1JP31_9AGAR</name>
<organism evidence="2 3">
    <name type="scientific">Marasmiellus scandens</name>
    <dbReference type="NCBI Taxonomy" id="2682957"/>
    <lineage>
        <taxon>Eukaryota</taxon>
        <taxon>Fungi</taxon>
        <taxon>Dikarya</taxon>
        <taxon>Basidiomycota</taxon>
        <taxon>Agaricomycotina</taxon>
        <taxon>Agaricomycetes</taxon>
        <taxon>Agaricomycetidae</taxon>
        <taxon>Agaricales</taxon>
        <taxon>Marasmiineae</taxon>
        <taxon>Omphalotaceae</taxon>
        <taxon>Marasmiellus</taxon>
    </lineage>
</organism>
<protein>
    <recommendedName>
        <fullName evidence="1">Aminoglycoside phosphotransferase domain-containing protein</fullName>
    </recommendedName>
</protein>
<sequence>MTIEHDLVEEYESLGFFVKPARMPETEIATMKFVRQHTSIPVPEPHCFFRKGDQQYIVMSRVPGTSLHELNWKTLSPETQASIVAQLKCYFEQLRSIPRPDWEPESISSVLGGPFLDARLREWDEPVGPFATEADFNTFYRAGKPLNDQVPKEIRNMHSAPHRIVLTHNDLCPQNIMVDGSDADARITAILDWECAAWLPEYWEYVKVTNWKFWVDKAFKKRASEFLSAFPEESIADKIAEEMYIP</sequence>
<reference evidence="2 3" key="1">
    <citation type="submission" date="2024-01" db="EMBL/GenBank/DDBJ databases">
        <title>A draft genome for the cacao thread blight pathogen Marasmiellus scandens.</title>
        <authorList>
            <person name="Baruah I.K."/>
            <person name="Leung J."/>
            <person name="Bukari Y."/>
            <person name="Amoako-Attah I."/>
            <person name="Meinhardt L.W."/>
            <person name="Bailey B.A."/>
            <person name="Cohen S.P."/>
        </authorList>
    </citation>
    <scope>NUCLEOTIDE SEQUENCE [LARGE SCALE GENOMIC DNA]</scope>
    <source>
        <strain evidence="2 3">GH-19</strain>
    </source>
</reference>
<keyword evidence="3" id="KW-1185">Reference proteome</keyword>
<dbReference type="Proteomes" id="UP001498398">
    <property type="component" value="Unassembled WGS sequence"/>
</dbReference>